<name>A0A9Q1JW30_9CARY</name>
<proteinExistence type="predicted"/>
<protein>
    <submittedName>
        <fullName evidence="1">Uncharacterized protein</fullName>
    </submittedName>
</protein>
<dbReference type="EMBL" id="JAKOGI010000649">
    <property type="protein sequence ID" value="KAJ8431973.1"/>
    <property type="molecule type" value="Genomic_DNA"/>
</dbReference>
<keyword evidence="2" id="KW-1185">Reference proteome</keyword>
<dbReference type="AlphaFoldDB" id="A0A9Q1JW30"/>
<evidence type="ECO:0000313" key="1">
    <source>
        <dbReference type="EMBL" id="KAJ8431973.1"/>
    </source>
</evidence>
<evidence type="ECO:0000313" key="2">
    <source>
        <dbReference type="Proteomes" id="UP001153076"/>
    </source>
</evidence>
<dbReference type="Proteomes" id="UP001153076">
    <property type="component" value="Unassembled WGS sequence"/>
</dbReference>
<reference evidence="1" key="1">
    <citation type="submission" date="2022-04" db="EMBL/GenBank/DDBJ databases">
        <title>Carnegiea gigantea Genome sequencing and assembly v2.</title>
        <authorList>
            <person name="Copetti D."/>
            <person name="Sanderson M.J."/>
            <person name="Burquez A."/>
            <person name="Wojciechowski M.F."/>
        </authorList>
    </citation>
    <scope>NUCLEOTIDE SEQUENCE</scope>
    <source>
        <strain evidence="1">SGP5-SGP5p</strain>
        <tissue evidence="1">Aerial part</tissue>
    </source>
</reference>
<organism evidence="1 2">
    <name type="scientific">Carnegiea gigantea</name>
    <dbReference type="NCBI Taxonomy" id="171969"/>
    <lineage>
        <taxon>Eukaryota</taxon>
        <taxon>Viridiplantae</taxon>
        <taxon>Streptophyta</taxon>
        <taxon>Embryophyta</taxon>
        <taxon>Tracheophyta</taxon>
        <taxon>Spermatophyta</taxon>
        <taxon>Magnoliopsida</taxon>
        <taxon>eudicotyledons</taxon>
        <taxon>Gunneridae</taxon>
        <taxon>Pentapetalae</taxon>
        <taxon>Caryophyllales</taxon>
        <taxon>Cactineae</taxon>
        <taxon>Cactaceae</taxon>
        <taxon>Cactoideae</taxon>
        <taxon>Echinocereeae</taxon>
        <taxon>Carnegiea</taxon>
    </lineage>
</organism>
<accession>A0A9Q1JW30</accession>
<sequence length="173" mass="19640">MSILVKKVRIKSILNAMDKKDILLRMNFTQPYISFLSQEGIGGRLTSRIGVMEWTKQVLVRFKEPSKQASKFGIAGRAFCKLWGPLTNALHHGAGESELVVLKAIYKEFLPPNKDLDDYNKYPTTVVELLSIHAELCKFHNTIFTKNIWSTLHIGSKKAKAKKRSPVHISCQK</sequence>
<comment type="caution">
    <text evidence="1">The sequence shown here is derived from an EMBL/GenBank/DDBJ whole genome shotgun (WGS) entry which is preliminary data.</text>
</comment>
<gene>
    <name evidence="1" type="ORF">Cgig2_026999</name>
</gene>